<feature type="region of interest" description="Disordered" evidence="1">
    <location>
        <begin position="69"/>
        <end position="96"/>
    </location>
</feature>
<comment type="caution">
    <text evidence="3">The sequence shown here is derived from an EMBL/GenBank/DDBJ whole genome shotgun (WGS) entry which is preliminary data.</text>
</comment>
<accession>A0A179FKJ5</accession>
<feature type="compositionally biased region" description="Basic and acidic residues" evidence="1">
    <location>
        <begin position="87"/>
        <end position="96"/>
    </location>
</feature>
<dbReference type="PANTHER" id="PTHR35910:SF6">
    <property type="entry name" value="2EXR DOMAIN-CONTAINING PROTEIN"/>
    <property type="match status" value="1"/>
</dbReference>
<gene>
    <name evidence="3" type="ORF">VFPBJ_11134</name>
</gene>
<feature type="domain" description="2EXR" evidence="2">
    <location>
        <begin position="107"/>
        <end position="207"/>
    </location>
</feature>
<evidence type="ECO:0000313" key="3">
    <source>
        <dbReference type="EMBL" id="OAQ65741.1"/>
    </source>
</evidence>
<proteinExistence type="predicted"/>
<evidence type="ECO:0000313" key="4">
    <source>
        <dbReference type="Proteomes" id="UP000078240"/>
    </source>
</evidence>
<dbReference type="EMBL" id="LSBH01000013">
    <property type="protein sequence ID" value="OAQ65741.1"/>
    <property type="molecule type" value="Genomic_DNA"/>
</dbReference>
<protein>
    <recommendedName>
        <fullName evidence="2">2EXR domain-containing protein</fullName>
    </recommendedName>
</protein>
<dbReference type="InterPro" id="IPR045518">
    <property type="entry name" value="2EXR"/>
</dbReference>
<name>A0A179FKJ5_PURLI</name>
<dbReference type="Proteomes" id="UP000078240">
    <property type="component" value="Unassembled WGS sequence"/>
</dbReference>
<reference evidence="3 4" key="1">
    <citation type="submission" date="2016-01" db="EMBL/GenBank/DDBJ databases">
        <title>Biosynthesis of antibiotic leucinostatins and their inhibition on Phytophthora in bio-control Purpureocillium lilacinum.</title>
        <authorList>
            <person name="Wang G."/>
            <person name="Liu Z."/>
            <person name="Lin R."/>
            <person name="Li E."/>
            <person name="Mao Z."/>
            <person name="Ling J."/>
            <person name="Yin W."/>
            <person name="Xie B."/>
        </authorList>
    </citation>
    <scope>NUCLEOTIDE SEQUENCE [LARGE SCALE GENOMIC DNA]</scope>
    <source>
        <strain evidence="3">PLBJ-1</strain>
    </source>
</reference>
<sequence>MLPNLHLCRSCPYLGLRLTRQNASVGRGTPPVEIVHFVAPQHGVAYNYPCARRAWIFCLSLPTTSASSSGMDLNHPDSPGISGPQAKNEHSQAQDHTLQDENRDLTFFSFMDLPPELRSLIWERALPDRRIIYITVLDTPATCLNPNKILFCLARPPAILHACRESRDVALTCFQLFFNTRFTSIDGSFEIELISRPIYLRPKIDILYFDTMDCFSFAQRYPEIHQVTSFAIRYNDIPIVLPDVRKLLVVTSTEGELWPDRARGIVELSPDSHGGPEALEWAEIYAEASRINDCVSSIQHVEPIVLRKSVHAYSYFD</sequence>
<evidence type="ECO:0000259" key="2">
    <source>
        <dbReference type="Pfam" id="PF20150"/>
    </source>
</evidence>
<evidence type="ECO:0000256" key="1">
    <source>
        <dbReference type="SAM" id="MobiDB-lite"/>
    </source>
</evidence>
<dbReference type="AlphaFoldDB" id="A0A179FKJ5"/>
<dbReference type="Pfam" id="PF20150">
    <property type="entry name" value="2EXR"/>
    <property type="match status" value="1"/>
</dbReference>
<dbReference type="PANTHER" id="PTHR35910">
    <property type="entry name" value="2EXR DOMAIN-CONTAINING PROTEIN"/>
    <property type="match status" value="1"/>
</dbReference>
<organism evidence="3 4">
    <name type="scientific">Purpureocillium lilacinum</name>
    <name type="common">Paecilomyces lilacinus</name>
    <dbReference type="NCBI Taxonomy" id="33203"/>
    <lineage>
        <taxon>Eukaryota</taxon>
        <taxon>Fungi</taxon>
        <taxon>Dikarya</taxon>
        <taxon>Ascomycota</taxon>
        <taxon>Pezizomycotina</taxon>
        <taxon>Sordariomycetes</taxon>
        <taxon>Hypocreomycetidae</taxon>
        <taxon>Hypocreales</taxon>
        <taxon>Ophiocordycipitaceae</taxon>
        <taxon>Purpureocillium</taxon>
    </lineage>
</organism>